<feature type="transmembrane region" description="Helical" evidence="1">
    <location>
        <begin position="60"/>
        <end position="79"/>
    </location>
</feature>
<reference evidence="2 3" key="1">
    <citation type="journal article" date="2013" name="J. Virol.">
        <title>New Insights into the Evolution of Entomopoxvirinae from the Complete Genome Sequences of Four Entomopoxviruses Infecting Adoxophyes honmai, Choristoneura biennis, Choristoneura rosaceana, and Mythimna separata.</title>
        <authorList>
            <person name="Theze J."/>
            <person name="Takatsuka J."/>
            <person name="Li Z."/>
            <person name="Gallais J."/>
            <person name="Doucet D."/>
            <person name="Arif B."/>
            <person name="Nakai M."/>
            <person name="Herniou E.A."/>
        </authorList>
    </citation>
    <scope>NUCLEOTIDE SEQUENCE [LARGE SCALE GENOMIC DNA]</scope>
</reference>
<keyword evidence="1" id="KW-0472">Membrane</keyword>
<keyword evidence="1" id="KW-1133">Transmembrane helix</keyword>
<gene>
    <name evidence="2" type="ORF">MYSEV_132</name>
</gene>
<accession>A0A916KQ72</accession>
<evidence type="ECO:0000313" key="2">
    <source>
        <dbReference type="EMBL" id="CCU56330.1"/>
    </source>
</evidence>
<sequence>MNFNYNINKIKYIYYKYKLKDKNIINKFLIAVKTLENNLTINLLYLEYYMLNIHKNFKNILVYIHMINFYNVIKFKLYIIRHIIKNNKNISNFNKKYLLHEINKIIIKLKNNHNR</sequence>
<protein>
    <submittedName>
        <fullName evidence="2">Uncharacterized protein</fullName>
    </submittedName>
</protein>
<organism evidence="2 3">
    <name type="scientific">Mythimna separata entomopoxvirus 'L'</name>
    <dbReference type="NCBI Taxonomy" id="1293572"/>
    <lineage>
        <taxon>Viruses</taxon>
        <taxon>Varidnaviria</taxon>
        <taxon>Bamfordvirae</taxon>
        <taxon>Nucleocytoviricota</taxon>
        <taxon>Pokkesviricetes</taxon>
        <taxon>Chitovirales</taxon>
        <taxon>Poxviridae</taxon>
        <taxon>Entomopoxvirinae</taxon>
        <taxon>Betaentomopoxvirus</taxon>
        <taxon>Betaentomopoxvirus mseparata</taxon>
        <taxon>Mythimna separata entomopoxvirus</taxon>
    </lineage>
</organism>
<keyword evidence="3" id="KW-1185">Reference proteome</keyword>
<name>A0A916KQ72_9POXV</name>
<dbReference type="GeneID" id="15613754"/>
<proteinExistence type="predicted"/>
<dbReference type="EMBL" id="HF679134">
    <property type="protein sequence ID" value="CCU56330.1"/>
    <property type="molecule type" value="Genomic_DNA"/>
</dbReference>
<evidence type="ECO:0000313" key="3">
    <source>
        <dbReference type="Proteomes" id="UP000792671"/>
    </source>
</evidence>
<dbReference type="RefSeq" id="YP_008003649.1">
    <property type="nucleotide sequence ID" value="NC_021246.1"/>
</dbReference>
<dbReference type="Proteomes" id="UP000792671">
    <property type="component" value="Genome"/>
</dbReference>
<keyword evidence="1" id="KW-0812">Transmembrane</keyword>
<evidence type="ECO:0000256" key="1">
    <source>
        <dbReference type="SAM" id="Phobius"/>
    </source>
</evidence>
<dbReference type="KEGG" id="vg:15613754"/>